<keyword evidence="5" id="KW-1185">Reference proteome</keyword>
<evidence type="ECO:0000313" key="5">
    <source>
        <dbReference type="Proteomes" id="UP000784880"/>
    </source>
</evidence>
<feature type="transmembrane region" description="Helical" evidence="2">
    <location>
        <begin position="266"/>
        <end position="296"/>
    </location>
</feature>
<comment type="caution">
    <text evidence="4">The sequence shown here is derived from an EMBL/GenBank/DDBJ whole genome shotgun (WGS) entry which is preliminary data.</text>
</comment>
<evidence type="ECO:0000256" key="2">
    <source>
        <dbReference type="SAM" id="Phobius"/>
    </source>
</evidence>
<evidence type="ECO:0000313" key="4">
    <source>
        <dbReference type="EMBL" id="MBU9713751.1"/>
    </source>
</evidence>
<feature type="region of interest" description="Disordered" evidence="1">
    <location>
        <begin position="53"/>
        <end position="72"/>
    </location>
</feature>
<dbReference type="PROSITE" id="PS51257">
    <property type="entry name" value="PROKAR_LIPOPROTEIN"/>
    <property type="match status" value="1"/>
</dbReference>
<dbReference type="Pfam" id="PF14257">
    <property type="entry name" value="DUF4349"/>
    <property type="match status" value="1"/>
</dbReference>
<name>A0ABS6JJD2_9BACI</name>
<dbReference type="RefSeq" id="WP_217067900.1">
    <property type="nucleotide sequence ID" value="NZ_JAHQCS010000151.1"/>
</dbReference>
<reference evidence="4 5" key="1">
    <citation type="submission" date="2021-06" db="EMBL/GenBank/DDBJ databases">
        <title>Bacillus sp. RD4P76, an endophyte from a halophyte.</title>
        <authorList>
            <person name="Sun J.-Q."/>
        </authorList>
    </citation>
    <scope>NUCLEOTIDE SEQUENCE [LARGE SCALE GENOMIC DNA]</scope>
    <source>
        <strain evidence="4 5">CGMCC 1.15917</strain>
    </source>
</reference>
<dbReference type="InterPro" id="IPR025645">
    <property type="entry name" value="DUF4349"/>
</dbReference>
<organism evidence="4 5">
    <name type="scientific">Evansella tamaricis</name>
    <dbReference type="NCBI Taxonomy" id="2069301"/>
    <lineage>
        <taxon>Bacteria</taxon>
        <taxon>Bacillati</taxon>
        <taxon>Bacillota</taxon>
        <taxon>Bacilli</taxon>
        <taxon>Bacillales</taxon>
        <taxon>Bacillaceae</taxon>
        <taxon>Evansella</taxon>
    </lineage>
</organism>
<feature type="compositionally biased region" description="Polar residues" evidence="1">
    <location>
        <begin position="53"/>
        <end position="68"/>
    </location>
</feature>
<sequence>MKLSLKSIILMLTVFLFITLSFGCSSDFDSSDELASEYDMYSADDSAGFVEVTESSDGSTRTGTSNPSEQEEIDLDAANRMVIYNASMNLEVTDYQKANQEIQNFVREFGGFIIESSLHSSGDTQMSGSLTVRVPQKNFDAFLNDLESASTKVHERSIYGNDVTEEYVDLESRLRSKESVEERLLAFMEEASNTEDLLKISKDLGNIQEEIETIKGRMNYLENHVAYSTVTIYLQERNIKVPPLQETDTLNTWKKAQSLFMDTVNFIISIFSTIIVMIVGLSPIIIPLLLAVGIILTVKRRKRSKSNSDSDL</sequence>
<keyword evidence="2" id="KW-0812">Transmembrane</keyword>
<keyword evidence="2" id="KW-1133">Transmembrane helix</keyword>
<accession>A0ABS6JJD2</accession>
<evidence type="ECO:0000256" key="1">
    <source>
        <dbReference type="SAM" id="MobiDB-lite"/>
    </source>
</evidence>
<feature type="domain" description="DUF4349" evidence="3">
    <location>
        <begin position="80"/>
        <end position="294"/>
    </location>
</feature>
<dbReference type="Proteomes" id="UP000784880">
    <property type="component" value="Unassembled WGS sequence"/>
</dbReference>
<proteinExistence type="predicted"/>
<keyword evidence="2" id="KW-0472">Membrane</keyword>
<protein>
    <submittedName>
        <fullName evidence="4">DUF4349 domain-containing protein</fullName>
    </submittedName>
</protein>
<evidence type="ECO:0000259" key="3">
    <source>
        <dbReference type="Pfam" id="PF14257"/>
    </source>
</evidence>
<dbReference type="EMBL" id="JAHQCS010000151">
    <property type="protein sequence ID" value="MBU9713751.1"/>
    <property type="molecule type" value="Genomic_DNA"/>
</dbReference>
<gene>
    <name evidence="4" type="ORF">KS419_18645</name>
</gene>